<dbReference type="AlphaFoldDB" id="M1YFV3"/>
<keyword evidence="1" id="KW-1133">Transmembrane helix</keyword>
<feature type="transmembrane region" description="Helical" evidence="1">
    <location>
        <begin position="12"/>
        <end position="32"/>
    </location>
</feature>
<name>M1YFV3_NITG3</name>
<dbReference type="EMBL" id="CAQJ01000004">
    <property type="protein sequence ID" value="CCQ89327.1"/>
    <property type="molecule type" value="Genomic_DNA"/>
</dbReference>
<evidence type="ECO:0000313" key="3">
    <source>
        <dbReference type="Proteomes" id="UP000011704"/>
    </source>
</evidence>
<gene>
    <name evidence="2" type="ORF">NITGR_1010042</name>
</gene>
<keyword evidence="1" id="KW-0472">Membrane</keyword>
<feature type="transmembrane region" description="Helical" evidence="1">
    <location>
        <begin position="109"/>
        <end position="131"/>
    </location>
</feature>
<organism evidence="2 3">
    <name type="scientific">Nitrospina gracilis (strain 3/211)</name>
    <dbReference type="NCBI Taxonomy" id="1266370"/>
    <lineage>
        <taxon>Bacteria</taxon>
        <taxon>Pseudomonadati</taxon>
        <taxon>Nitrospinota/Tectimicrobiota group</taxon>
        <taxon>Nitrospinota</taxon>
        <taxon>Nitrospinia</taxon>
        <taxon>Nitrospinales</taxon>
        <taxon>Nitrospinaceae</taxon>
        <taxon>Nitrospina</taxon>
    </lineage>
</organism>
<keyword evidence="3" id="KW-1185">Reference proteome</keyword>
<dbReference type="HOGENOM" id="CLU_1756920_0_0_0"/>
<dbReference type="InParanoid" id="M1YFV3"/>
<accession>M1YFV3</accession>
<reference evidence="2 3" key="1">
    <citation type="journal article" date="2013" name="Front. Microbiol.">
        <title>The genome of Nitrospina gracilis illuminates the metabolism and evolution of the major marine nitrite oxidizer.</title>
        <authorList>
            <person name="Luecker S."/>
            <person name="Nowka B."/>
            <person name="Rattei T."/>
            <person name="Spieck E."/>
            <person name="and Daims H."/>
        </authorList>
    </citation>
    <scope>NUCLEOTIDE SEQUENCE [LARGE SCALE GENOMIC DNA]</scope>
    <source>
        <strain evidence="2 3">3/211</strain>
    </source>
</reference>
<evidence type="ECO:0000313" key="2">
    <source>
        <dbReference type="EMBL" id="CCQ89327.1"/>
    </source>
</evidence>
<proteinExistence type="predicted"/>
<dbReference type="Proteomes" id="UP000011704">
    <property type="component" value="Unassembled WGS sequence"/>
</dbReference>
<protein>
    <submittedName>
        <fullName evidence="2">Uncharacterized protein</fullName>
    </submittedName>
</protein>
<evidence type="ECO:0000256" key="1">
    <source>
        <dbReference type="SAM" id="Phobius"/>
    </source>
</evidence>
<sequence>MHTCQSVSARGWCSGWMGGILLGILILGGVVLQPGPALSANVYEEVAQRDSDTEVTDASKEAQEKLDGATGGITGIFQDIKNFFVDTWTGFDNWMKALFGFDRGEGSEAFFGTIIYAFLILVFLFVGKFIYNIFAGLFKYRGGRSGER</sequence>
<keyword evidence="1" id="KW-0812">Transmembrane</keyword>
<dbReference type="RefSeq" id="WP_005005630.1">
    <property type="nucleotide sequence ID" value="NZ_HG422173.1"/>
</dbReference>
<comment type="caution">
    <text evidence="2">The sequence shown here is derived from an EMBL/GenBank/DDBJ whole genome shotgun (WGS) entry which is preliminary data.</text>
</comment>